<organism evidence="2 4">
    <name type="scientific">Paenibacillus macerans</name>
    <name type="common">Bacillus macerans</name>
    <dbReference type="NCBI Taxonomy" id="44252"/>
    <lineage>
        <taxon>Bacteria</taxon>
        <taxon>Bacillati</taxon>
        <taxon>Bacillota</taxon>
        <taxon>Bacilli</taxon>
        <taxon>Bacillales</taxon>
        <taxon>Paenibacillaceae</taxon>
        <taxon>Paenibacillus</taxon>
    </lineage>
</organism>
<dbReference type="EMBL" id="JMQA01000021">
    <property type="protein sequence ID" value="KFN09754.1"/>
    <property type="molecule type" value="Genomic_DNA"/>
</dbReference>
<evidence type="ECO:0000313" key="4">
    <source>
        <dbReference type="Proteomes" id="UP000029278"/>
    </source>
</evidence>
<gene>
    <name evidence="2" type="ORF">DJ90_3615</name>
    <name evidence="3" type="ORF">GNQ08_09350</name>
</gene>
<dbReference type="GeneID" id="77006336"/>
<keyword evidence="4" id="KW-1185">Reference proteome</keyword>
<evidence type="ECO:0000313" key="3">
    <source>
        <dbReference type="EMBL" id="MUG22614.1"/>
    </source>
</evidence>
<accession>A0A090ZEK3</accession>
<proteinExistence type="predicted"/>
<dbReference type="HOGENOM" id="CLU_694001_0_0_9"/>
<dbReference type="InterPro" id="IPR004155">
    <property type="entry name" value="PBS_lyase_HEAT"/>
</dbReference>
<dbReference type="InterPro" id="IPR011989">
    <property type="entry name" value="ARM-like"/>
</dbReference>
<dbReference type="OrthoDB" id="2112914at2"/>
<keyword evidence="1" id="KW-0812">Transmembrane</keyword>
<reference evidence="2 4" key="1">
    <citation type="submission" date="2014-04" db="EMBL/GenBank/DDBJ databases">
        <authorList>
            <person name="Bishop-Lilly K.A."/>
            <person name="Broomall S.M."/>
            <person name="Chain P.S."/>
            <person name="Chertkov O."/>
            <person name="Coyne S.R."/>
            <person name="Daligault H.E."/>
            <person name="Davenport K.W."/>
            <person name="Erkkila T."/>
            <person name="Frey K.G."/>
            <person name="Gibbons H.S."/>
            <person name="Gu W."/>
            <person name="Jaissle J."/>
            <person name="Johnson S.L."/>
            <person name="Koroleva G.I."/>
            <person name="Ladner J.T."/>
            <person name="Lo C.-C."/>
            <person name="Minogue T.D."/>
            <person name="Munk C."/>
            <person name="Palacios G.F."/>
            <person name="Redden C.L."/>
            <person name="Rosenzweig C.N."/>
            <person name="Scholz M.B."/>
            <person name="Teshima H."/>
            <person name="Xu Y."/>
        </authorList>
    </citation>
    <scope>NUCLEOTIDE SEQUENCE [LARGE SCALE GENOMIC DNA]</scope>
    <source>
        <strain evidence="2 4">8244</strain>
    </source>
</reference>
<dbReference type="STRING" id="44252.DJ90_3615"/>
<dbReference type="InterPro" id="IPR016024">
    <property type="entry name" value="ARM-type_fold"/>
</dbReference>
<dbReference type="AlphaFoldDB" id="A0A090ZEK3"/>
<dbReference type="SMART" id="SM00567">
    <property type="entry name" value="EZ_HEAT"/>
    <property type="match status" value="3"/>
</dbReference>
<dbReference type="SUPFAM" id="SSF48371">
    <property type="entry name" value="ARM repeat"/>
    <property type="match status" value="1"/>
</dbReference>
<keyword evidence="1" id="KW-0472">Membrane</keyword>
<dbReference type="PATRIC" id="fig|44252.3.peg.2117"/>
<dbReference type="Proteomes" id="UP000442469">
    <property type="component" value="Unassembled WGS sequence"/>
</dbReference>
<protein>
    <submittedName>
        <fullName evidence="3">HEAT repeat domain-containing protein</fullName>
    </submittedName>
    <submittedName>
        <fullName evidence="2">HEAT repeat family protein</fullName>
    </submittedName>
</protein>
<dbReference type="Pfam" id="PF03130">
    <property type="entry name" value="HEAT_PBS"/>
    <property type="match status" value="1"/>
</dbReference>
<dbReference type="Gene3D" id="1.25.10.10">
    <property type="entry name" value="Leucine-rich Repeat Variant"/>
    <property type="match status" value="1"/>
</dbReference>
<dbReference type="EMBL" id="WNZZ01000005">
    <property type="protein sequence ID" value="MUG22614.1"/>
    <property type="molecule type" value="Genomic_DNA"/>
</dbReference>
<sequence>MAQHLTLAIYFIYVCLGLIVAGIALLFYLKIKHLRITRQTNMYLRKHQDYFTYIQTHLSGAASLRLPPGKLGRLERRVIQQRMIEWIEQFRGDLQLKLIALCYEAGFVADDIKLLDSLFYGRRIAAAYRLGGMRAAEAVPRLLEMLKSQRYSPLSIVIARSIAKSAEQPEQLKDMLRHLLRHGKPIHHLAADIVMETRLDLSRLLPELLEEQSKDLVKVALVAMWGQAVPEAAPALGRLVGAAEEDVRTEAVKLYLKGSPELKDETIRELMADKSAGVRAAVAKSLGSLQAAGSIPLLRSALKDANWQVRQNSAESLASLGETGFEVLCQIAKHGSGDERETAMQQIEKTMRQHREQQRLDQMVDFNKMKLLYDRYFGASETRPVRQLAAVRGDSTA</sequence>
<dbReference type="Proteomes" id="UP000029278">
    <property type="component" value="Unassembled WGS sequence"/>
</dbReference>
<evidence type="ECO:0000256" key="1">
    <source>
        <dbReference type="SAM" id="Phobius"/>
    </source>
</evidence>
<dbReference type="RefSeq" id="WP_036621642.1">
    <property type="nucleotide sequence ID" value="NZ_JAKOBR010000082.1"/>
</dbReference>
<evidence type="ECO:0000313" key="5">
    <source>
        <dbReference type="Proteomes" id="UP000442469"/>
    </source>
</evidence>
<evidence type="ECO:0000313" key="2">
    <source>
        <dbReference type="EMBL" id="KFN09754.1"/>
    </source>
</evidence>
<name>A0A090ZEK3_PAEMA</name>
<feature type="transmembrane region" description="Helical" evidence="1">
    <location>
        <begin position="6"/>
        <end position="29"/>
    </location>
</feature>
<reference evidence="3 5" key="2">
    <citation type="submission" date="2019-11" db="EMBL/GenBank/DDBJ databases">
        <title>Draft genome sequences of five Paenibacillus species of dairy origin.</title>
        <authorList>
            <person name="Olajide A.M."/>
            <person name="Chen S."/>
            <person name="Lapointe G."/>
        </authorList>
    </citation>
    <scope>NUCLEOTIDE SEQUENCE [LARGE SCALE GENOMIC DNA]</scope>
    <source>
        <strain evidence="3 5">3CT49</strain>
    </source>
</reference>
<comment type="caution">
    <text evidence="2">The sequence shown here is derived from an EMBL/GenBank/DDBJ whole genome shotgun (WGS) entry which is preliminary data.</text>
</comment>
<keyword evidence="1" id="KW-1133">Transmembrane helix</keyword>
<dbReference type="Pfam" id="PF13646">
    <property type="entry name" value="HEAT_2"/>
    <property type="match status" value="1"/>
</dbReference>